<comment type="caution">
    <text evidence="1">The sequence shown here is derived from an EMBL/GenBank/DDBJ whole genome shotgun (WGS) entry which is preliminary data.</text>
</comment>
<dbReference type="AlphaFoldDB" id="A0A545U0C0"/>
<evidence type="ECO:0000313" key="2">
    <source>
        <dbReference type="Proteomes" id="UP000315439"/>
    </source>
</evidence>
<keyword evidence="2" id="KW-1185">Reference proteome</keyword>
<gene>
    <name evidence="1" type="ORF">FLL46_24380</name>
</gene>
<protein>
    <submittedName>
        <fullName evidence="1">Uncharacterized protein</fullName>
    </submittedName>
</protein>
<evidence type="ECO:0000313" key="1">
    <source>
        <dbReference type="EMBL" id="TQV82911.1"/>
    </source>
</evidence>
<proteinExistence type="predicted"/>
<name>A0A545U0C0_9GAMM</name>
<dbReference type="RefSeq" id="WP_142934642.1">
    <property type="nucleotide sequence ID" value="NZ_ML660171.1"/>
</dbReference>
<dbReference type="OrthoDB" id="5612149at2"/>
<organism evidence="1 2">
    <name type="scientific">Aliikangiella coralliicola</name>
    <dbReference type="NCBI Taxonomy" id="2592383"/>
    <lineage>
        <taxon>Bacteria</taxon>
        <taxon>Pseudomonadati</taxon>
        <taxon>Pseudomonadota</taxon>
        <taxon>Gammaproteobacteria</taxon>
        <taxon>Oceanospirillales</taxon>
        <taxon>Pleioneaceae</taxon>
        <taxon>Aliikangiella</taxon>
    </lineage>
</organism>
<reference evidence="1 2" key="1">
    <citation type="submission" date="2019-07" db="EMBL/GenBank/DDBJ databases">
        <title>Draft genome for Aliikangiella sp. M105.</title>
        <authorList>
            <person name="Wang G."/>
        </authorList>
    </citation>
    <scope>NUCLEOTIDE SEQUENCE [LARGE SCALE GENOMIC DNA]</scope>
    <source>
        <strain evidence="1 2">M105</strain>
    </source>
</reference>
<accession>A0A545U0C0</accession>
<sequence>MDPSCNQVMLLQLAAAQLALSLQETEKPFNDLTKLFLEIVQHHRQIDDLLQQTPAPDIQLLHELHKQTEAKVKTSVMDFQFYDRMSQRLHHILSNLQQAILVLNDNESFQDENEWEKIFNKIEESYTMQEEKELYLAIKRGEGFETAVKNLISKTQQKDAIESDIELF</sequence>
<dbReference type="Proteomes" id="UP000315439">
    <property type="component" value="Unassembled WGS sequence"/>
</dbReference>
<dbReference type="EMBL" id="VIKS01000015">
    <property type="protein sequence ID" value="TQV82911.1"/>
    <property type="molecule type" value="Genomic_DNA"/>
</dbReference>